<evidence type="ECO:0000256" key="1">
    <source>
        <dbReference type="ARBA" id="ARBA00009437"/>
    </source>
</evidence>
<feature type="domain" description="HTH lysR-type" evidence="5">
    <location>
        <begin position="1"/>
        <end position="59"/>
    </location>
</feature>
<dbReference type="PANTHER" id="PTHR30537:SF5">
    <property type="entry name" value="HTH-TYPE TRANSCRIPTIONAL ACTIVATOR TTDR-RELATED"/>
    <property type="match status" value="1"/>
</dbReference>
<dbReference type="Gene3D" id="1.10.10.10">
    <property type="entry name" value="Winged helix-like DNA-binding domain superfamily/Winged helix DNA-binding domain"/>
    <property type="match status" value="1"/>
</dbReference>
<comment type="caution">
    <text evidence="6">The sequence shown here is derived from an EMBL/GenBank/DDBJ whole genome shotgun (WGS) entry which is preliminary data.</text>
</comment>
<dbReference type="SUPFAM" id="SSF53850">
    <property type="entry name" value="Periplasmic binding protein-like II"/>
    <property type="match status" value="1"/>
</dbReference>
<dbReference type="Pfam" id="PF00126">
    <property type="entry name" value="HTH_1"/>
    <property type="match status" value="1"/>
</dbReference>
<keyword evidence="2" id="KW-0805">Transcription regulation</keyword>
<evidence type="ECO:0000259" key="5">
    <source>
        <dbReference type="PROSITE" id="PS50931"/>
    </source>
</evidence>
<dbReference type="RefSeq" id="WP_107940470.1">
    <property type="nucleotide sequence ID" value="NZ_QANS01000004.1"/>
</dbReference>
<dbReference type="InterPro" id="IPR036390">
    <property type="entry name" value="WH_DNA-bd_sf"/>
</dbReference>
<dbReference type="GO" id="GO:0003700">
    <property type="term" value="F:DNA-binding transcription factor activity"/>
    <property type="evidence" value="ECO:0007669"/>
    <property type="project" value="InterPro"/>
</dbReference>
<sequence length="298" mass="32061">MDRWHAMKVFLRVADGGGFAEAARQLNMSAPAVTRAIAALEETIGARLFIRTTRAVKLTDAGSRYLLDCRRILADIEEAEAAAAGAFARPSGTLTVTAPVLFGQMYVMPLLTEYLKNNPAVTGRALFFDRITNIVDEGIDAAIRIGHLPDSGLSAIGVGSVRRVICGSHDYFAKHGVPSHPADLANHSLVAVTSAWNSLEWRFGRESDIAVSVNPQLFCNTNEAAISTALDGWGLTRVLSYQVAPLLAAGRLQTVLSDFEESPLPVHVVHSEGRNAAAKVRSFVDFAVAKLRANPLIN</sequence>
<dbReference type="GO" id="GO:0043565">
    <property type="term" value="F:sequence-specific DNA binding"/>
    <property type="evidence" value="ECO:0007669"/>
    <property type="project" value="TreeGrafter"/>
</dbReference>
<dbReference type="AlphaFoldDB" id="A0A2T5ME83"/>
<dbReference type="PROSITE" id="PS50931">
    <property type="entry name" value="HTH_LYSR"/>
    <property type="match status" value="1"/>
</dbReference>
<dbReference type="PANTHER" id="PTHR30537">
    <property type="entry name" value="HTH-TYPE TRANSCRIPTIONAL REGULATOR"/>
    <property type="match status" value="1"/>
</dbReference>
<dbReference type="EMBL" id="QANS01000004">
    <property type="protein sequence ID" value="PTU30885.1"/>
    <property type="molecule type" value="Genomic_DNA"/>
</dbReference>
<evidence type="ECO:0000256" key="2">
    <source>
        <dbReference type="ARBA" id="ARBA00023015"/>
    </source>
</evidence>
<proteinExistence type="inferred from homology"/>
<dbReference type="InterPro" id="IPR000847">
    <property type="entry name" value="LysR_HTH_N"/>
</dbReference>
<organism evidence="6 7">
    <name type="scientific">Stenotrophobium rhamnosiphilum</name>
    <dbReference type="NCBI Taxonomy" id="2029166"/>
    <lineage>
        <taxon>Bacteria</taxon>
        <taxon>Pseudomonadati</taxon>
        <taxon>Pseudomonadota</taxon>
        <taxon>Gammaproteobacteria</taxon>
        <taxon>Nevskiales</taxon>
        <taxon>Nevskiaceae</taxon>
        <taxon>Stenotrophobium</taxon>
    </lineage>
</organism>
<dbReference type="FunFam" id="1.10.10.10:FF:000001">
    <property type="entry name" value="LysR family transcriptional regulator"/>
    <property type="match status" value="1"/>
</dbReference>
<dbReference type="CDD" id="cd08471">
    <property type="entry name" value="PBP2_CrgA_like_2"/>
    <property type="match status" value="1"/>
</dbReference>
<dbReference type="InterPro" id="IPR005119">
    <property type="entry name" value="LysR_subst-bd"/>
</dbReference>
<keyword evidence="3" id="KW-0238">DNA-binding</keyword>
<keyword evidence="4" id="KW-0804">Transcription</keyword>
<dbReference type="Gene3D" id="3.40.190.290">
    <property type="match status" value="1"/>
</dbReference>
<dbReference type="GO" id="GO:0006351">
    <property type="term" value="P:DNA-templated transcription"/>
    <property type="evidence" value="ECO:0007669"/>
    <property type="project" value="TreeGrafter"/>
</dbReference>
<comment type="similarity">
    <text evidence="1">Belongs to the LysR transcriptional regulatory family.</text>
</comment>
<reference evidence="6 7" key="1">
    <citation type="submission" date="2018-04" db="EMBL/GenBank/DDBJ databases">
        <title>Novel species isolated from glacier.</title>
        <authorList>
            <person name="Liu Q."/>
            <person name="Xin Y.-H."/>
        </authorList>
    </citation>
    <scope>NUCLEOTIDE SEQUENCE [LARGE SCALE GENOMIC DNA]</scope>
    <source>
        <strain evidence="6 7">GT1R17</strain>
    </source>
</reference>
<gene>
    <name evidence="6" type="ORF">CJD38_11275</name>
</gene>
<dbReference type="InterPro" id="IPR036388">
    <property type="entry name" value="WH-like_DNA-bd_sf"/>
</dbReference>
<dbReference type="OrthoDB" id="9110639at2"/>
<dbReference type="Proteomes" id="UP000244248">
    <property type="component" value="Unassembled WGS sequence"/>
</dbReference>
<name>A0A2T5ME83_9GAMM</name>
<protein>
    <submittedName>
        <fullName evidence="6">LysR family transcriptional regulator</fullName>
    </submittedName>
</protein>
<evidence type="ECO:0000256" key="3">
    <source>
        <dbReference type="ARBA" id="ARBA00023125"/>
    </source>
</evidence>
<dbReference type="SUPFAM" id="SSF46785">
    <property type="entry name" value="Winged helix' DNA-binding domain"/>
    <property type="match status" value="1"/>
</dbReference>
<dbReference type="InterPro" id="IPR058163">
    <property type="entry name" value="LysR-type_TF_proteobact-type"/>
</dbReference>
<accession>A0A2T5ME83</accession>
<evidence type="ECO:0000313" key="7">
    <source>
        <dbReference type="Proteomes" id="UP000244248"/>
    </source>
</evidence>
<dbReference type="Pfam" id="PF03466">
    <property type="entry name" value="LysR_substrate"/>
    <property type="match status" value="1"/>
</dbReference>
<evidence type="ECO:0000313" key="6">
    <source>
        <dbReference type="EMBL" id="PTU30885.1"/>
    </source>
</evidence>
<dbReference type="PRINTS" id="PR00039">
    <property type="entry name" value="HTHLYSR"/>
</dbReference>
<keyword evidence="7" id="KW-1185">Reference proteome</keyword>
<evidence type="ECO:0000256" key="4">
    <source>
        <dbReference type="ARBA" id="ARBA00023163"/>
    </source>
</evidence>